<evidence type="ECO:0000256" key="6">
    <source>
        <dbReference type="ARBA" id="ARBA00012487"/>
    </source>
</evidence>
<dbReference type="GO" id="GO:0004605">
    <property type="term" value="F:phosphatidate cytidylyltransferase activity"/>
    <property type="evidence" value="ECO:0007669"/>
    <property type="project" value="UniProtKB-EC"/>
</dbReference>
<evidence type="ECO:0000256" key="5">
    <source>
        <dbReference type="ARBA" id="ARBA00010185"/>
    </source>
</evidence>
<evidence type="ECO:0000256" key="13">
    <source>
        <dbReference type="ARBA" id="ARBA00022989"/>
    </source>
</evidence>
<keyword evidence="12 25" id="KW-0548">Nucleotidyltransferase</keyword>
<keyword evidence="16" id="KW-0594">Phospholipid biosynthesis</keyword>
<evidence type="ECO:0000256" key="2">
    <source>
        <dbReference type="ARBA" id="ARBA00004651"/>
    </source>
</evidence>
<keyword evidence="11 24" id="KW-0812">Transmembrane</keyword>
<keyword evidence="8" id="KW-1003">Cell membrane</keyword>
<dbReference type="EC" id="2.7.7.41" evidence="6"/>
<sequence length="270" mass="27741">MTEYHNQPAPDPSAPGRWRDLTARVLSSLVLVPLALGALVLGGPFWGALVLLATAAVAWEGASLLGQNMKDAGTWGFVGCVVLGVLLAEVHHPFWGLVIACCSMVYGRKLLSAAIVAFLGAGSLALLREMPQGLVMVLFVLAVVVAADTGAYVTGRLVGGPKLAPAISPGKTVSGAVGGWVAAMVAGVLVARFSGTAHGFLPALWALVLAVASQMGDLAESAFKRRVGVKDSGRLIPGHGGALDRFDGLLAAAPLALLIAAFTGRFPFWL</sequence>
<evidence type="ECO:0000256" key="12">
    <source>
        <dbReference type="ARBA" id="ARBA00022695"/>
    </source>
</evidence>
<dbReference type="GO" id="GO:0005886">
    <property type="term" value="C:plasma membrane"/>
    <property type="evidence" value="ECO:0007669"/>
    <property type="project" value="UniProtKB-SubCell"/>
</dbReference>
<evidence type="ECO:0000256" key="24">
    <source>
        <dbReference type="SAM" id="Phobius"/>
    </source>
</evidence>
<evidence type="ECO:0000256" key="17">
    <source>
        <dbReference type="ARBA" id="ARBA00023264"/>
    </source>
</evidence>
<evidence type="ECO:0000256" key="19">
    <source>
        <dbReference type="ARBA" id="ARBA00031825"/>
    </source>
</evidence>
<evidence type="ECO:0000256" key="15">
    <source>
        <dbReference type="ARBA" id="ARBA00023136"/>
    </source>
</evidence>
<evidence type="ECO:0000313" key="26">
    <source>
        <dbReference type="Proteomes" id="UP000318709"/>
    </source>
</evidence>
<evidence type="ECO:0000256" key="1">
    <source>
        <dbReference type="ARBA" id="ARBA00001698"/>
    </source>
</evidence>
<feature type="transmembrane region" description="Helical" evidence="24">
    <location>
        <begin position="134"/>
        <end position="153"/>
    </location>
</feature>
<evidence type="ECO:0000256" key="4">
    <source>
        <dbReference type="ARBA" id="ARBA00005189"/>
    </source>
</evidence>
<gene>
    <name evidence="25" type="ORF">E3E12_06445</name>
</gene>
<comment type="catalytic activity">
    <reaction evidence="1">
        <text>a 1,2-diacyl-sn-glycero-3-phosphate + CTP + H(+) = a CDP-1,2-diacyl-sn-glycerol + diphosphate</text>
        <dbReference type="Rhea" id="RHEA:16229"/>
        <dbReference type="ChEBI" id="CHEBI:15378"/>
        <dbReference type="ChEBI" id="CHEBI:33019"/>
        <dbReference type="ChEBI" id="CHEBI:37563"/>
        <dbReference type="ChEBI" id="CHEBI:58332"/>
        <dbReference type="ChEBI" id="CHEBI:58608"/>
        <dbReference type="EC" id="2.7.7.41"/>
    </reaction>
</comment>
<evidence type="ECO:0000256" key="11">
    <source>
        <dbReference type="ARBA" id="ARBA00022692"/>
    </source>
</evidence>
<feature type="transmembrane region" description="Helical" evidence="24">
    <location>
        <begin position="72"/>
        <end position="90"/>
    </location>
</feature>
<keyword evidence="10 25" id="KW-0808">Transferase</keyword>
<evidence type="ECO:0000256" key="7">
    <source>
        <dbReference type="ARBA" id="ARBA00019373"/>
    </source>
</evidence>
<dbReference type="AlphaFoldDB" id="A0A4Y6U9J8"/>
<protein>
    <recommendedName>
        <fullName evidence="7">Phosphatidate cytidylyltransferase</fullName>
        <ecNumber evidence="6">2.7.7.41</ecNumber>
    </recommendedName>
    <alternativeName>
        <fullName evidence="20">CDP-DAG synthase</fullName>
    </alternativeName>
    <alternativeName>
        <fullName evidence="22">CDP-DG synthase</fullName>
    </alternativeName>
    <alternativeName>
        <fullName evidence="18">CDP-diacylglycerol synthase</fullName>
    </alternativeName>
    <alternativeName>
        <fullName evidence="21">CDP-diglyceride pyrophosphorylase</fullName>
    </alternativeName>
    <alternativeName>
        <fullName evidence="23">CDP-diglyceride synthase</fullName>
    </alternativeName>
    <alternativeName>
        <fullName evidence="19">CTP:phosphatidate cytidylyltransferase</fullName>
    </alternativeName>
</protein>
<dbReference type="Pfam" id="PF01148">
    <property type="entry name" value="CTP_transf_1"/>
    <property type="match status" value="1"/>
</dbReference>
<feature type="transmembrane region" description="Helical" evidence="24">
    <location>
        <begin position="173"/>
        <end position="191"/>
    </location>
</feature>
<keyword evidence="26" id="KW-1185">Reference proteome</keyword>
<dbReference type="OrthoDB" id="9799199at2"/>
<keyword evidence="9" id="KW-0444">Lipid biosynthesis</keyword>
<dbReference type="PANTHER" id="PTHR46382">
    <property type="entry name" value="PHOSPHATIDATE CYTIDYLYLTRANSFERASE"/>
    <property type="match status" value="1"/>
</dbReference>
<accession>A0A4Y6U9J8</accession>
<evidence type="ECO:0000256" key="20">
    <source>
        <dbReference type="ARBA" id="ARBA00032253"/>
    </source>
</evidence>
<evidence type="ECO:0000256" key="23">
    <source>
        <dbReference type="ARBA" id="ARBA00033406"/>
    </source>
</evidence>
<evidence type="ECO:0000256" key="18">
    <source>
        <dbReference type="ARBA" id="ARBA00029893"/>
    </source>
</evidence>
<comment type="subcellular location">
    <subcellularLocation>
        <location evidence="2">Cell membrane</location>
        <topology evidence="2">Multi-pass membrane protein</topology>
    </subcellularLocation>
</comment>
<evidence type="ECO:0000256" key="8">
    <source>
        <dbReference type="ARBA" id="ARBA00022475"/>
    </source>
</evidence>
<evidence type="ECO:0000256" key="16">
    <source>
        <dbReference type="ARBA" id="ARBA00023209"/>
    </source>
</evidence>
<keyword evidence="15 24" id="KW-0472">Membrane</keyword>
<name>A0A4Y6U9J8_9PROT</name>
<evidence type="ECO:0000256" key="21">
    <source>
        <dbReference type="ARBA" id="ARBA00032396"/>
    </source>
</evidence>
<dbReference type="KEGG" id="swf:E3E12_06445"/>
<comment type="pathway">
    <text evidence="3">Phospholipid metabolism; CDP-diacylglycerol biosynthesis; CDP-diacylglycerol from sn-glycerol 3-phosphate: step 3/3.</text>
</comment>
<dbReference type="Proteomes" id="UP000318709">
    <property type="component" value="Chromosome"/>
</dbReference>
<proteinExistence type="inferred from homology"/>
<keyword evidence="17" id="KW-1208">Phospholipid metabolism</keyword>
<evidence type="ECO:0000256" key="9">
    <source>
        <dbReference type="ARBA" id="ARBA00022516"/>
    </source>
</evidence>
<feature type="transmembrane region" description="Helical" evidence="24">
    <location>
        <begin position="110"/>
        <end position="127"/>
    </location>
</feature>
<evidence type="ECO:0000256" key="10">
    <source>
        <dbReference type="ARBA" id="ARBA00022679"/>
    </source>
</evidence>
<dbReference type="GO" id="GO:0016024">
    <property type="term" value="P:CDP-diacylglycerol biosynthetic process"/>
    <property type="evidence" value="ECO:0007669"/>
    <property type="project" value="TreeGrafter"/>
</dbReference>
<organism evidence="25 26">
    <name type="scientific">Formicincola oecophyllae</name>
    <dbReference type="NCBI Taxonomy" id="2558361"/>
    <lineage>
        <taxon>Bacteria</taxon>
        <taxon>Pseudomonadati</taxon>
        <taxon>Pseudomonadota</taxon>
        <taxon>Alphaproteobacteria</taxon>
        <taxon>Acetobacterales</taxon>
        <taxon>Acetobacteraceae</taxon>
        <taxon>Formicincola</taxon>
    </lineage>
</organism>
<evidence type="ECO:0000256" key="14">
    <source>
        <dbReference type="ARBA" id="ARBA00023098"/>
    </source>
</evidence>
<feature type="transmembrane region" description="Helical" evidence="24">
    <location>
        <begin position="249"/>
        <end position="268"/>
    </location>
</feature>
<reference evidence="25 26" key="1">
    <citation type="submission" date="2019-03" db="EMBL/GenBank/DDBJ databases">
        <title>The complete genome sequence of Swingsia_sp. F3b2 LMG30590(T).</title>
        <authorList>
            <person name="Chua K.-O."/>
            <person name="Chan K.-G."/>
            <person name="See-Too W.-S."/>
        </authorList>
    </citation>
    <scope>NUCLEOTIDE SEQUENCE [LARGE SCALE GENOMIC DNA]</scope>
    <source>
        <strain evidence="25 26">F3b2</strain>
    </source>
</reference>
<dbReference type="EMBL" id="CP038231">
    <property type="protein sequence ID" value="QDH13884.1"/>
    <property type="molecule type" value="Genomic_DNA"/>
</dbReference>
<keyword evidence="13 24" id="KW-1133">Transmembrane helix</keyword>
<evidence type="ECO:0000256" key="22">
    <source>
        <dbReference type="ARBA" id="ARBA00032743"/>
    </source>
</evidence>
<evidence type="ECO:0000256" key="3">
    <source>
        <dbReference type="ARBA" id="ARBA00005119"/>
    </source>
</evidence>
<keyword evidence="14" id="KW-0443">Lipid metabolism</keyword>
<dbReference type="PANTHER" id="PTHR46382:SF1">
    <property type="entry name" value="PHOSPHATIDATE CYTIDYLYLTRANSFERASE"/>
    <property type="match status" value="1"/>
</dbReference>
<evidence type="ECO:0000313" key="25">
    <source>
        <dbReference type="EMBL" id="QDH13884.1"/>
    </source>
</evidence>
<feature type="transmembrane region" description="Helical" evidence="24">
    <location>
        <begin position="198"/>
        <end position="216"/>
    </location>
</feature>
<dbReference type="RefSeq" id="WP_141443593.1">
    <property type="nucleotide sequence ID" value="NZ_CP038231.1"/>
</dbReference>
<comment type="similarity">
    <text evidence="5">Belongs to the CDS family.</text>
</comment>
<comment type="pathway">
    <text evidence="4">Lipid metabolism.</text>
</comment>